<dbReference type="EMBL" id="JANBOI010003783">
    <property type="protein sequence ID" value="KAJ1718146.1"/>
    <property type="molecule type" value="Genomic_DNA"/>
</dbReference>
<sequence>HTDDEIWHAICKAQLEEVVNMPTGTYIELTDYNDPNLHQLDGPWIAGIGLDKWIRRDGMNLSAGQRQLVSLCHVLLWRRCILILNEATANIDSETDSIIQ</sequence>
<evidence type="ECO:0008006" key="5">
    <source>
        <dbReference type="Google" id="ProtNLM"/>
    </source>
</evidence>
<evidence type="ECO:0000313" key="3">
    <source>
        <dbReference type="EMBL" id="KAJ1718146.1"/>
    </source>
</evidence>
<dbReference type="OrthoDB" id="6500128at2759"/>
<feature type="non-terminal residue" evidence="3">
    <location>
        <position position="1"/>
    </location>
</feature>
<organism evidence="3 4">
    <name type="scientific">Coemansia biformis</name>
    <dbReference type="NCBI Taxonomy" id="1286918"/>
    <lineage>
        <taxon>Eukaryota</taxon>
        <taxon>Fungi</taxon>
        <taxon>Fungi incertae sedis</taxon>
        <taxon>Zoopagomycota</taxon>
        <taxon>Kickxellomycotina</taxon>
        <taxon>Kickxellomycetes</taxon>
        <taxon>Kickxellales</taxon>
        <taxon>Kickxellaceae</taxon>
        <taxon>Coemansia</taxon>
    </lineage>
</organism>
<evidence type="ECO:0000256" key="1">
    <source>
        <dbReference type="ARBA" id="ARBA00022741"/>
    </source>
</evidence>
<dbReference type="Gene3D" id="3.40.50.300">
    <property type="entry name" value="P-loop containing nucleotide triphosphate hydrolases"/>
    <property type="match status" value="1"/>
</dbReference>
<reference evidence="3" key="1">
    <citation type="submission" date="2022-07" db="EMBL/GenBank/DDBJ databases">
        <title>Phylogenomic reconstructions and comparative analyses of Kickxellomycotina fungi.</title>
        <authorList>
            <person name="Reynolds N.K."/>
            <person name="Stajich J.E."/>
            <person name="Barry K."/>
            <person name="Grigoriev I.V."/>
            <person name="Crous P."/>
            <person name="Smith M.E."/>
        </authorList>
    </citation>
    <scope>NUCLEOTIDE SEQUENCE</scope>
    <source>
        <strain evidence="3">BCRC 34381</strain>
    </source>
</reference>
<dbReference type="PANTHER" id="PTHR24223">
    <property type="entry name" value="ATP-BINDING CASSETTE SUB-FAMILY C"/>
    <property type="match status" value="1"/>
</dbReference>
<dbReference type="GO" id="GO:0005524">
    <property type="term" value="F:ATP binding"/>
    <property type="evidence" value="ECO:0007669"/>
    <property type="project" value="UniProtKB-KW"/>
</dbReference>
<keyword evidence="2" id="KW-0067">ATP-binding</keyword>
<dbReference type="InterPro" id="IPR027417">
    <property type="entry name" value="P-loop_NTPase"/>
</dbReference>
<dbReference type="Proteomes" id="UP001143981">
    <property type="component" value="Unassembled WGS sequence"/>
</dbReference>
<name>A0A9W7XRR9_9FUNG</name>
<keyword evidence="4" id="KW-1185">Reference proteome</keyword>
<evidence type="ECO:0000313" key="4">
    <source>
        <dbReference type="Proteomes" id="UP001143981"/>
    </source>
</evidence>
<protein>
    <recommendedName>
        <fullName evidence="5">P-loop containing nucleoside triphosphate hydrolase protein</fullName>
    </recommendedName>
</protein>
<evidence type="ECO:0000256" key="2">
    <source>
        <dbReference type="ARBA" id="ARBA00022840"/>
    </source>
</evidence>
<comment type="caution">
    <text evidence="3">The sequence shown here is derived from an EMBL/GenBank/DDBJ whole genome shotgun (WGS) entry which is preliminary data.</text>
</comment>
<gene>
    <name evidence="3" type="ORF">LPJ61_006809</name>
</gene>
<proteinExistence type="predicted"/>
<dbReference type="GO" id="GO:0042626">
    <property type="term" value="F:ATPase-coupled transmembrane transporter activity"/>
    <property type="evidence" value="ECO:0007669"/>
    <property type="project" value="TreeGrafter"/>
</dbReference>
<dbReference type="SUPFAM" id="SSF52540">
    <property type="entry name" value="P-loop containing nucleoside triphosphate hydrolases"/>
    <property type="match status" value="1"/>
</dbReference>
<dbReference type="PANTHER" id="PTHR24223:SF222">
    <property type="entry name" value="OS01G0902100 PROTEIN"/>
    <property type="match status" value="1"/>
</dbReference>
<keyword evidence="1" id="KW-0547">Nucleotide-binding</keyword>
<accession>A0A9W7XRR9</accession>
<dbReference type="AlphaFoldDB" id="A0A9W7XRR9"/>
<dbReference type="GO" id="GO:0016020">
    <property type="term" value="C:membrane"/>
    <property type="evidence" value="ECO:0007669"/>
    <property type="project" value="TreeGrafter"/>
</dbReference>
<dbReference type="InterPro" id="IPR050173">
    <property type="entry name" value="ABC_transporter_C-like"/>
</dbReference>